<name>A0A6J4N1F2_9BACT</name>
<feature type="transmembrane region" description="Helical" evidence="2">
    <location>
        <begin position="68"/>
        <end position="89"/>
    </location>
</feature>
<gene>
    <name evidence="3" type="ORF">AVDCRST_MAG64-226</name>
</gene>
<feature type="non-terminal residue" evidence="3">
    <location>
        <position position="1"/>
    </location>
</feature>
<accession>A0A6J4N1F2</accession>
<feature type="region of interest" description="Disordered" evidence="1">
    <location>
        <begin position="1"/>
        <end position="31"/>
    </location>
</feature>
<evidence type="ECO:0000313" key="3">
    <source>
        <dbReference type="EMBL" id="CAA9374785.1"/>
    </source>
</evidence>
<keyword evidence="2" id="KW-0812">Transmembrane</keyword>
<organism evidence="3">
    <name type="scientific">uncultured Phycisphaerae bacterium</name>
    <dbReference type="NCBI Taxonomy" id="904963"/>
    <lineage>
        <taxon>Bacteria</taxon>
        <taxon>Pseudomonadati</taxon>
        <taxon>Planctomycetota</taxon>
        <taxon>Phycisphaerae</taxon>
        <taxon>environmental samples</taxon>
    </lineage>
</organism>
<proteinExistence type="predicted"/>
<reference evidence="3" key="1">
    <citation type="submission" date="2020-02" db="EMBL/GenBank/DDBJ databases">
        <authorList>
            <person name="Meier V. D."/>
        </authorList>
    </citation>
    <scope>NUCLEOTIDE SEQUENCE</scope>
    <source>
        <strain evidence="3">AVDCRST_MAG64</strain>
    </source>
</reference>
<dbReference type="EMBL" id="CADCUQ010000057">
    <property type="protein sequence ID" value="CAA9374785.1"/>
    <property type="molecule type" value="Genomic_DNA"/>
</dbReference>
<sequence>PAGADAPATRPAAGARPGTDSGDNAGGESGETELRVQPFAWLRSPFTVLPIQMFDWTSRPEREFHRNAAAAGLVLIVMTLGLNSAAIYLRARLRRKINW</sequence>
<dbReference type="AlphaFoldDB" id="A0A6J4N1F2"/>
<keyword evidence="2" id="KW-1133">Transmembrane helix</keyword>
<protein>
    <submittedName>
        <fullName evidence="3">Phosphate transport system permease protein PstA</fullName>
    </submittedName>
</protein>
<evidence type="ECO:0000256" key="1">
    <source>
        <dbReference type="SAM" id="MobiDB-lite"/>
    </source>
</evidence>
<keyword evidence="2" id="KW-0472">Membrane</keyword>
<evidence type="ECO:0000256" key="2">
    <source>
        <dbReference type="SAM" id="Phobius"/>
    </source>
</evidence>
<feature type="compositionally biased region" description="Low complexity" evidence="1">
    <location>
        <begin position="1"/>
        <end position="19"/>
    </location>
</feature>